<dbReference type="Gene3D" id="3.40.50.720">
    <property type="entry name" value="NAD(P)-binding Rossmann-like Domain"/>
    <property type="match status" value="1"/>
</dbReference>
<dbReference type="InterPro" id="IPR036343">
    <property type="entry name" value="GluRdtase_N_sf"/>
</dbReference>
<dbReference type="eggNOG" id="COG0373">
    <property type="taxonomic scope" value="Bacteria"/>
</dbReference>
<feature type="binding site" evidence="8 10">
    <location>
        <begin position="136"/>
        <end position="138"/>
    </location>
    <ligand>
        <name>substrate</name>
    </ligand>
</feature>
<comment type="similarity">
    <text evidence="2 8 13">Belongs to the glutamyl-tRNA reductase family.</text>
</comment>
<dbReference type="InterPro" id="IPR036453">
    <property type="entry name" value="GluRdtase_dimer_dom_sf"/>
</dbReference>
<feature type="binding site" evidence="8 10">
    <location>
        <position position="131"/>
    </location>
    <ligand>
        <name>substrate</name>
    </ligand>
</feature>
<evidence type="ECO:0000256" key="12">
    <source>
        <dbReference type="PIRSR" id="PIRSR000445-4"/>
    </source>
</evidence>
<evidence type="ECO:0000259" key="14">
    <source>
        <dbReference type="Pfam" id="PF00745"/>
    </source>
</evidence>
<dbReference type="InterPro" id="IPR015895">
    <property type="entry name" value="4pyrrol_synth_GluRdtase_N"/>
</dbReference>
<feature type="binding site" evidence="8 11">
    <location>
        <begin position="211"/>
        <end position="216"/>
    </location>
    <ligand>
        <name>NADP(+)</name>
        <dbReference type="ChEBI" id="CHEBI:58349"/>
    </ligand>
</feature>
<name>I4AKZ0_BERLS</name>
<dbReference type="EMBL" id="CP003345">
    <property type="protein sequence ID" value="AFM04625.1"/>
    <property type="molecule type" value="Genomic_DNA"/>
</dbReference>
<dbReference type="InterPro" id="IPR006151">
    <property type="entry name" value="Shikm_DH/Glu-tRNA_Rdtase"/>
</dbReference>
<dbReference type="RefSeq" id="WP_014798071.1">
    <property type="nucleotide sequence ID" value="NC_018018.1"/>
</dbReference>
<feature type="domain" description="Tetrapyrrole biosynthesis glutamyl-tRNA reductase dimerisation" evidence="14">
    <location>
        <begin position="340"/>
        <end position="435"/>
    </location>
</feature>
<dbReference type="NCBIfam" id="TIGR01035">
    <property type="entry name" value="hemA"/>
    <property type="match status" value="1"/>
</dbReference>
<dbReference type="Pfam" id="PF05201">
    <property type="entry name" value="GlutR_N"/>
    <property type="match status" value="1"/>
</dbReference>
<dbReference type="InterPro" id="IPR036291">
    <property type="entry name" value="NAD(P)-bd_dom_sf"/>
</dbReference>
<evidence type="ECO:0000256" key="4">
    <source>
        <dbReference type="ARBA" id="ARBA00022857"/>
    </source>
</evidence>
<proteinExistence type="inferred from homology"/>
<dbReference type="EC" id="1.2.1.70" evidence="3 8"/>
<evidence type="ECO:0000256" key="2">
    <source>
        <dbReference type="ARBA" id="ARBA00005916"/>
    </source>
</evidence>
<evidence type="ECO:0000256" key="7">
    <source>
        <dbReference type="ARBA" id="ARBA00047464"/>
    </source>
</evidence>
<dbReference type="KEGG" id="fli:Fleli_2248"/>
<evidence type="ECO:0000256" key="3">
    <source>
        <dbReference type="ARBA" id="ARBA00012970"/>
    </source>
</evidence>
<comment type="domain">
    <text evidence="8">Possesses an unusual extended V-shaped dimeric structure with each monomer consisting of three distinct domains arranged along a curved 'spinal' alpha-helix. The N-terminal catalytic domain specifically recognizes the glutamate moiety of the substrate. The second domain is the NADPH-binding domain, and the third C-terminal domain is responsible for dimerization.</text>
</comment>
<dbReference type="STRING" id="880071.Fleli_2248"/>
<keyword evidence="5 8" id="KW-0560">Oxidoreductase</keyword>
<reference evidence="18" key="1">
    <citation type="submission" date="2012-06" db="EMBL/GenBank/DDBJ databases">
        <title>The complete genome of Flexibacter litoralis DSM 6794.</title>
        <authorList>
            <person name="Lucas S."/>
            <person name="Copeland A."/>
            <person name="Lapidus A."/>
            <person name="Glavina del Rio T."/>
            <person name="Dalin E."/>
            <person name="Tice H."/>
            <person name="Bruce D."/>
            <person name="Goodwin L."/>
            <person name="Pitluck S."/>
            <person name="Peters L."/>
            <person name="Ovchinnikova G."/>
            <person name="Lu M."/>
            <person name="Kyrpides N."/>
            <person name="Mavromatis K."/>
            <person name="Ivanova N."/>
            <person name="Brettin T."/>
            <person name="Detter J.C."/>
            <person name="Han C."/>
            <person name="Larimer F."/>
            <person name="Land M."/>
            <person name="Hauser L."/>
            <person name="Markowitz V."/>
            <person name="Cheng J.-F."/>
            <person name="Hugenholtz P."/>
            <person name="Woyke T."/>
            <person name="Wu D."/>
            <person name="Spring S."/>
            <person name="Lang E."/>
            <person name="Kopitz M."/>
            <person name="Brambilla E."/>
            <person name="Klenk H.-P."/>
            <person name="Eisen J.A."/>
        </authorList>
    </citation>
    <scope>NUCLEOTIDE SEQUENCE [LARGE SCALE GENOMIC DNA]</scope>
    <source>
        <strain evidence="18">ATCC 23117 / DSM 6794 / NBRC 15988 / NCIMB 1366 / Sio-4</strain>
    </source>
</reference>
<comment type="pathway">
    <text evidence="1 8 13">Porphyrin-containing compound metabolism; protoporphyrin-IX biosynthesis; 5-aminolevulinate from L-glutamyl-tRNA(Glu): step 1/2.</text>
</comment>
<feature type="domain" description="Glutamyl-tRNA reductase N-terminal" evidence="16">
    <location>
        <begin position="9"/>
        <end position="178"/>
    </location>
</feature>
<dbReference type="PATRIC" id="fig|880071.3.peg.2237"/>
<comment type="miscellaneous">
    <text evidence="8">During catalysis, the active site Cys acts as a nucleophile attacking the alpha-carbonyl group of tRNA-bound glutamate with the formation of a thioester intermediate between enzyme and glutamate, and the concomitant release of tRNA(Glu). The thioester intermediate is finally reduced by direct hydride transfer from NADPH, to form the product GSA.</text>
</comment>
<feature type="binding site" evidence="8 10">
    <location>
        <begin position="51"/>
        <end position="54"/>
    </location>
    <ligand>
        <name>substrate</name>
    </ligand>
</feature>
<dbReference type="GO" id="GO:0019353">
    <property type="term" value="P:protoporphyrinogen IX biosynthetic process from glutamate"/>
    <property type="evidence" value="ECO:0007669"/>
    <property type="project" value="TreeGrafter"/>
</dbReference>
<evidence type="ECO:0000313" key="17">
    <source>
        <dbReference type="EMBL" id="AFM04625.1"/>
    </source>
</evidence>
<evidence type="ECO:0000313" key="18">
    <source>
        <dbReference type="Proteomes" id="UP000006054"/>
    </source>
</evidence>
<dbReference type="InterPro" id="IPR000343">
    <property type="entry name" value="4pyrrol_synth_GluRdtase"/>
</dbReference>
<sequence length="441" mass="50072">MQLSFKALTINYKTAPVEVREKLSLSESECQSFLQKASEMFALSELFVLSTCNRTEIYYSLPENSIIEGTANIPQACPFSSSKPLSQKLIALLITQKGLSNSENYFPYFKFIEEHKEAVKHLFSVSMGLQSQVIGDIQISNQVKKAYQYSADLNLASPFLHRLLHTVFYTNKRVAQETSFRDGAASVSYAAAEMTSELAQTVIQPKVLVIGVGEIGGDVVRNLDKDDYHTVTIMNRTFEKAQEFAKTHHFEVAKIENLQDEVKKADVIICSVAANEPLLTKKLVEEIQGVRFKYLIDLSVPRSIEPEVEQIPHVSVFNIDQIQNRTAEVIERRKSSIPHVQSIIDEAIEGFEDWSKEMIVSPTIHRLKNALEQIRKEEINRHLKNLDEQEIQKIEKITKGMMQKIIKLPVIQLKAACKRGEAETLVDVLNDLFNLEENEKV</sequence>
<dbReference type="HAMAP" id="MF_00087">
    <property type="entry name" value="Glu_tRNA_reductase"/>
    <property type="match status" value="1"/>
</dbReference>
<dbReference type="OrthoDB" id="110209at2"/>
<protein>
    <recommendedName>
        <fullName evidence="3 8">Glutamyl-tRNA reductase</fullName>
        <shortName evidence="8">GluTR</shortName>
        <ecNumber evidence="3 8">1.2.1.70</ecNumber>
    </recommendedName>
</protein>
<feature type="domain" description="Quinate/shikimate 5-dehydrogenase/glutamyl-tRNA reductase" evidence="15">
    <location>
        <begin position="199"/>
        <end position="323"/>
    </location>
</feature>
<keyword evidence="4 8" id="KW-0521">NADP</keyword>
<evidence type="ECO:0000256" key="5">
    <source>
        <dbReference type="ARBA" id="ARBA00023002"/>
    </source>
</evidence>
<dbReference type="Pfam" id="PF01488">
    <property type="entry name" value="Shikimate_DH"/>
    <property type="match status" value="1"/>
</dbReference>
<dbReference type="GO" id="GO:0008883">
    <property type="term" value="F:glutamyl-tRNA reductase activity"/>
    <property type="evidence" value="ECO:0007669"/>
    <property type="project" value="UniProtKB-UniRule"/>
</dbReference>
<evidence type="ECO:0000259" key="15">
    <source>
        <dbReference type="Pfam" id="PF01488"/>
    </source>
</evidence>
<feature type="site" description="Important for activity" evidence="8 12">
    <location>
        <position position="121"/>
    </location>
</feature>
<dbReference type="Pfam" id="PF00745">
    <property type="entry name" value="GlutR_dimer"/>
    <property type="match status" value="1"/>
</dbReference>
<evidence type="ECO:0000256" key="11">
    <source>
        <dbReference type="PIRSR" id="PIRSR000445-3"/>
    </source>
</evidence>
<evidence type="ECO:0000259" key="16">
    <source>
        <dbReference type="Pfam" id="PF05201"/>
    </source>
</evidence>
<dbReference type="Proteomes" id="UP000006054">
    <property type="component" value="Chromosome"/>
</dbReference>
<dbReference type="GO" id="GO:0050661">
    <property type="term" value="F:NADP binding"/>
    <property type="evidence" value="ECO:0007669"/>
    <property type="project" value="InterPro"/>
</dbReference>
<feature type="active site" description="Nucleophile" evidence="8 9">
    <location>
        <position position="52"/>
    </location>
</feature>
<dbReference type="PIRSF" id="PIRSF000445">
    <property type="entry name" value="4pyrrol_synth_GluRdtase"/>
    <property type="match status" value="1"/>
</dbReference>
<dbReference type="SUPFAM" id="SSF51735">
    <property type="entry name" value="NAD(P)-binding Rossmann-fold domains"/>
    <property type="match status" value="1"/>
</dbReference>
<evidence type="ECO:0000256" key="10">
    <source>
        <dbReference type="PIRSR" id="PIRSR000445-2"/>
    </source>
</evidence>
<comment type="catalytic activity">
    <reaction evidence="7 8 13">
        <text>(S)-4-amino-5-oxopentanoate + tRNA(Glu) + NADP(+) = L-glutamyl-tRNA(Glu) + NADPH + H(+)</text>
        <dbReference type="Rhea" id="RHEA:12344"/>
        <dbReference type="Rhea" id="RHEA-COMP:9663"/>
        <dbReference type="Rhea" id="RHEA-COMP:9680"/>
        <dbReference type="ChEBI" id="CHEBI:15378"/>
        <dbReference type="ChEBI" id="CHEBI:57501"/>
        <dbReference type="ChEBI" id="CHEBI:57783"/>
        <dbReference type="ChEBI" id="CHEBI:58349"/>
        <dbReference type="ChEBI" id="CHEBI:78442"/>
        <dbReference type="ChEBI" id="CHEBI:78520"/>
        <dbReference type="EC" id="1.2.1.70"/>
    </reaction>
</comment>
<dbReference type="InterPro" id="IPR015896">
    <property type="entry name" value="4pyrrol_synth_GluRdtase_dimer"/>
</dbReference>
<dbReference type="SUPFAM" id="SSF69075">
    <property type="entry name" value="Glutamyl tRNA-reductase dimerization domain"/>
    <property type="match status" value="1"/>
</dbReference>
<evidence type="ECO:0000256" key="1">
    <source>
        <dbReference type="ARBA" id="ARBA00005059"/>
    </source>
</evidence>
<comment type="subunit">
    <text evidence="8">Homodimer.</text>
</comment>
<dbReference type="SUPFAM" id="SSF69742">
    <property type="entry name" value="Glutamyl tRNA-reductase catalytic, N-terminal domain"/>
    <property type="match status" value="1"/>
</dbReference>
<evidence type="ECO:0000256" key="8">
    <source>
        <dbReference type="HAMAP-Rule" id="MF_00087"/>
    </source>
</evidence>
<dbReference type="Gene3D" id="3.30.460.30">
    <property type="entry name" value="Glutamyl-tRNA reductase, N-terminal domain"/>
    <property type="match status" value="1"/>
</dbReference>
<keyword evidence="18" id="KW-1185">Reference proteome</keyword>
<evidence type="ECO:0000256" key="6">
    <source>
        <dbReference type="ARBA" id="ARBA00023244"/>
    </source>
</evidence>
<gene>
    <name evidence="8" type="primary">hemA</name>
    <name evidence="17" type="ordered locus">Fleli_2248</name>
</gene>
<evidence type="ECO:0000256" key="9">
    <source>
        <dbReference type="PIRSR" id="PIRSR000445-1"/>
    </source>
</evidence>
<dbReference type="UniPathway" id="UPA00251">
    <property type="reaction ID" value="UER00316"/>
</dbReference>
<accession>I4AKZ0</accession>
<evidence type="ECO:0000256" key="13">
    <source>
        <dbReference type="RuleBase" id="RU000584"/>
    </source>
</evidence>
<dbReference type="PANTHER" id="PTHR43013:SF1">
    <property type="entry name" value="GLUTAMYL-TRNA REDUCTASE"/>
    <property type="match status" value="1"/>
</dbReference>
<dbReference type="PANTHER" id="PTHR43013">
    <property type="entry name" value="GLUTAMYL-TRNA REDUCTASE"/>
    <property type="match status" value="1"/>
</dbReference>
<feature type="binding site" evidence="8 10">
    <location>
        <position position="142"/>
    </location>
    <ligand>
        <name>substrate</name>
    </ligand>
</feature>
<organism evidence="17 18">
    <name type="scientific">Bernardetia litoralis (strain ATCC 23117 / DSM 6794 / NBRC 15988 / NCIMB 1366 / Fx l1 / Sio-4)</name>
    <name type="common">Flexibacter litoralis</name>
    <dbReference type="NCBI Taxonomy" id="880071"/>
    <lineage>
        <taxon>Bacteria</taxon>
        <taxon>Pseudomonadati</taxon>
        <taxon>Bacteroidota</taxon>
        <taxon>Cytophagia</taxon>
        <taxon>Cytophagales</taxon>
        <taxon>Bernardetiaceae</taxon>
        <taxon>Bernardetia</taxon>
    </lineage>
</organism>
<keyword evidence="6 8" id="KW-0627">Porphyrin biosynthesis</keyword>
<comment type="function">
    <text evidence="8">Catalyzes the NADPH-dependent reduction of glutamyl-tRNA(Glu) to glutamate 1-semialdehyde (GSA).</text>
</comment>
<dbReference type="HOGENOM" id="CLU_035113_2_2_10"/>
<dbReference type="AlphaFoldDB" id="I4AKZ0"/>